<gene>
    <name evidence="3" type="primary">LOC103717251</name>
</gene>
<name>A0A8B7CPU4_PHODC</name>
<dbReference type="PANTHER" id="PTHR35546:SF130">
    <property type="entry name" value="EXPRESSED PROTEIN"/>
    <property type="match status" value="1"/>
</dbReference>
<dbReference type="InterPro" id="IPR036047">
    <property type="entry name" value="F-box-like_dom_sf"/>
</dbReference>
<dbReference type="InterPro" id="IPR017451">
    <property type="entry name" value="F-box-assoc_interact_dom"/>
</dbReference>
<organism evidence="2 3">
    <name type="scientific">Phoenix dactylifera</name>
    <name type="common">Date palm</name>
    <dbReference type="NCBI Taxonomy" id="42345"/>
    <lineage>
        <taxon>Eukaryota</taxon>
        <taxon>Viridiplantae</taxon>
        <taxon>Streptophyta</taxon>
        <taxon>Embryophyta</taxon>
        <taxon>Tracheophyta</taxon>
        <taxon>Spermatophyta</taxon>
        <taxon>Magnoliopsida</taxon>
        <taxon>Liliopsida</taxon>
        <taxon>Arecaceae</taxon>
        <taxon>Coryphoideae</taxon>
        <taxon>Phoeniceae</taxon>
        <taxon>Phoenix</taxon>
    </lineage>
</organism>
<dbReference type="SMART" id="SM00256">
    <property type="entry name" value="FBOX"/>
    <property type="match status" value="1"/>
</dbReference>
<dbReference type="PANTHER" id="PTHR35546">
    <property type="entry name" value="F-BOX PROTEIN INTERACTION DOMAIN PROTEIN-RELATED"/>
    <property type="match status" value="1"/>
</dbReference>
<dbReference type="SUPFAM" id="SSF81383">
    <property type="entry name" value="F-box domain"/>
    <property type="match status" value="1"/>
</dbReference>
<dbReference type="Proteomes" id="UP000228380">
    <property type="component" value="Unplaced"/>
</dbReference>
<dbReference type="InterPro" id="IPR056592">
    <property type="entry name" value="Beta-prop_At3g26010-like"/>
</dbReference>
<dbReference type="CDD" id="cd22157">
    <property type="entry name" value="F-box_AtFBW1-like"/>
    <property type="match status" value="1"/>
</dbReference>
<protein>
    <submittedName>
        <fullName evidence="3">F-box protein At5g07610-like</fullName>
    </submittedName>
</protein>
<sequence>MNPISPSGSCGPCGAGGSNGVSLSDDLLTQILTRLPLKSLFRFNCVSKAWYGLISDNYLRTKLPLITSGVYYSYNSNLTREPRYAHTSENGLEDCNLDFFPFHHNSSIIDSCNGLLLYYSCFPSKFHVVNPTAKRWVALPEPIRSSQLSILTFDPCHSPNYKVICFTSWLEQGSEIEVFSSETGRWVEHELHWGLSTDTMSATMQYFDGILYIIAYPKHIVAINLAEMDCHLIELPEPMKREGSVGKSRGSLHYTHNDGEQIRIWKLKDFNLHKWVLKHRIDVRAIVERNYKRIHSNDSLAALSDQFNFLAFHPEKEVVYLSLPGKLVSYDLSKKRIEEVCEFGKERERAHLIQIWLFPFSRYMSDCLANA</sequence>
<dbReference type="PROSITE" id="PS50181">
    <property type="entry name" value="FBOX"/>
    <property type="match status" value="1"/>
</dbReference>
<dbReference type="GeneID" id="103717251"/>
<proteinExistence type="predicted"/>
<evidence type="ECO:0000313" key="3">
    <source>
        <dbReference type="RefSeq" id="XP_008803788.2"/>
    </source>
</evidence>
<dbReference type="RefSeq" id="XP_008803788.2">
    <property type="nucleotide sequence ID" value="XM_008805566.4"/>
</dbReference>
<feature type="domain" description="F-box" evidence="1">
    <location>
        <begin position="17"/>
        <end position="63"/>
    </location>
</feature>
<dbReference type="Pfam" id="PF00646">
    <property type="entry name" value="F-box"/>
    <property type="match status" value="1"/>
</dbReference>
<dbReference type="Pfam" id="PF24750">
    <property type="entry name" value="b-prop_At3g26010-like"/>
    <property type="match status" value="1"/>
</dbReference>
<reference evidence="3" key="1">
    <citation type="submission" date="2025-08" db="UniProtKB">
        <authorList>
            <consortium name="RefSeq"/>
        </authorList>
    </citation>
    <scope>IDENTIFICATION</scope>
    <source>
        <tissue evidence="3">Young leaves</tissue>
    </source>
</reference>
<dbReference type="InterPro" id="IPR055290">
    <property type="entry name" value="At3g26010-like"/>
</dbReference>
<dbReference type="Gene3D" id="1.20.1280.50">
    <property type="match status" value="1"/>
</dbReference>
<dbReference type="SUPFAM" id="SSF69322">
    <property type="entry name" value="Tricorn protease domain 2"/>
    <property type="match status" value="1"/>
</dbReference>
<dbReference type="AlphaFoldDB" id="A0A8B7CPU4"/>
<dbReference type="InterPro" id="IPR001810">
    <property type="entry name" value="F-box_dom"/>
</dbReference>
<evidence type="ECO:0000259" key="1">
    <source>
        <dbReference type="PROSITE" id="PS50181"/>
    </source>
</evidence>
<dbReference type="OrthoDB" id="626202at2759"/>
<keyword evidence="2" id="KW-1185">Reference proteome</keyword>
<evidence type="ECO:0000313" key="2">
    <source>
        <dbReference type="Proteomes" id="UP000228380"/>
    </source>
</evidence>
<dbReference type="KEGG" id="pda:103717251"/>
<dbReference type="NCBIfam" id="TIGR01640">
    <property type="entry name" value="F_box_assoc_1"/>
    <property type="match status" value="1"/>
</dbReference>
<accession>A0A8B7CPU4</accession>